<accession>A0A0P0P1T9</accession>
<dbReference type="InterPro" id="IPR036390">
    <property type="entry name" value="WH_DNA-bd_sf"/>
</dbReference>
<name>A0A0P0P1T9_9CAUL</name>
<keyword evidence="4" id="KW-1185">Reference proteome</keyword>
<dbReference type="GO" id="GO:0003700">
    <property type="term" value="F:DNA-binding transcription factor activity"/>
    <property type="evidence" value="ECO:0007669"/>
    <property type="project" value="InterPro"/>
</dbReference>
<dbReference type="PROSITE" id="PS50995">
    <property type="entry name" value="HTH_MARR_2"/>
    <property type="match status" value="1"/>
</dbReference>
<gene>
    <name evidence="3" type="ORF">AQ619_14730</name>
</gene>
<reference evidence="3 4" key="1">
    <citation type="submission" date="2015-10" db="EMBL/GenBank/DDBJ databases">
        <title>Conservation of the essential genome among Caulobacter and Brevundimonas species.</title>
        <authorList>
            <person name="Scott D."/>
            <person name="Ely B."/>
        </authorList>
    </citation>
    <scope>NUCLEOTIDE SEQUENCE [LARGE SCALE GENOMIC DNA]</scope>
    <source>
        <strain evidence="3 4">CB4</strain>
    </source>
</reference>
<dbReference type="KEGG" id="chq:AQ619_14730"/>
<dbReference type="Proteomes" id="UP000056905">
    <property type="component" value="Chromosome"/>
</dbReference>
<dbReference type="PANTHER" id="PTHR33164:SF106">
    <property type="entry name" value="TRANSCRIPTIONAL REGULATORY PROTEIN"/>
    <property type="match status" value="1"/>
</dbReference>
<organism evidence="3 4">
    <name type="scientific">Caulobacter henricii</name>
    <dbReference type="NCBI Taxonomy" id="69395"/>
    <lineage>
        <taxon>Bacteria</taxon>
        <taxon>Pseudomonadati</taxon>
        <taxon>Pseudomonadota</taxon>
        <taxon>Alphaproteobacteria</taxon>
        <taxon>Caulobacterales</taxon>
        <taxon>Caulobacteraceae</taxon>
        <taxon>Caulobacter</taxon>
    </lineage>
</organism>
<evidence type="ECO:0000313" key="4">
    <source>
        <dbReference type="Proteomes" id="UP000056905"/>
    </source>
</evidence>
<protein>
    <submittedName>
        <fullName evidence="3">MarR family transcriptional regulator</fullName>
    </submittedName>
</protein>
<dbReference type="Gene3D" id="1.10.10.10">
    <property type="entry name" value="Winged helix-like DNA-binding domain superfamily/Winged helix DNA-binding domain"/>
    <property type="match status" value="1"/>
</dbReference>
<dbReference type="AlphaFoldDB" id="A0A0P0P1T9"/>
<dbReference type="SUPFAM" id="SSF46785">
    <property type="entry name" value="Winged helix' DNA-binding domain"/>
    <property type="match status" value="1"/>
</dbReference>
<dbReference type="STRING" id="69395.AQ619_14730"/>
<dbReference type="PRINTS" id="PR00598">
    <property type="entry name" value="HTHMARR"/>
</dbReference>
<proteinExistence type="predicted"/>
<dbReference type="EMBL" id="CP013002">
    <property type="protein sequence ID" value="ALL14500.1"/>
    <property type="molecule type" value="Genomic_DNA"/>
</dbReference>
<evidence type="ECO:0000256" key="1">
    <source>
        <dbReference type="SAM" id="MobiDB-lite"/>
    </source>
</evidence>
<evidence type="ECO:0000259" key="2">
    <source>
        <dbReference type="PROSITE" id="PS50995"/>
    </source>
</evidence>
<dbReference type="InterPro" id="IPR000835">
    <property type="entry name" value="HTH_MarR-typ"/>
</dbReference>
<evidence type="ECO:0000313" key="3">
    <source>
        <dbReference type="EMBL" id="ALL14500.1"/>
    </source>
</evidence>
<dbReference type="InterPro" id="IPR036388">
    <property type="entry name" value="WH-like_DNA-bd_sf"/>
</dbReference>
<dbReference type="Pfam" id="PF01047">
    <property type="entry name" value="MarR"/>
    <property type="match status" value="1"/>
</dbReference>
<dbReference type="PANTHER" id="PTHR33164">
    <property type="entry name" value="TRANSCRIPTIONAL REGULATOR, MARR FAMILY"/>
    <property type="match status" value="1"/>
</dbReference>
<feature type="region of interest" description="Disordered" evidence="1">
    <location>
        <begin position="148"/>
        <end position="176"/>
    </location>
</feature>
<dbReference type="OrthoDB" id="32523at2"/>
<feature type="domain" description="HTH marR-type" evidence="2">
    <location>
        <begin position="7"/>
        <end position="143"/>
    </location>
</feature>
<dbReference type="GO" id="GO:0006950">
    <property type="term" value="P:response to stress"/>
    <property type="evidence" value="ECO:0007669"/>
    <property type="project" value="TreeGrafter"/>
</dbReference>
<dbReference type="InterPro" id="IPR039422">
    <property type="entry name" value="MarR/SlyA-like"/>
</dbReference>
<dbReference type="SMART" id="SM00347">
    <property type="entry name" value="HTH_MARR"/>
    <property type="match status" value="1"/>
</dbReference>
<sequence>MPRAAYADRLSDPIMQRLKAISFLNLEIGKKIGETLGVNVTDMAAMELLIDARTLTPSQLATQLKVTTAAATQIVDRLERAGHVTRERKTIDRRKIFVAPVEASEVRAFALLAPMLDALSGVISDLTPTERSVIETFLDKVVDIYLQASGPPSPSPDPVEPDDASPTVPERPSTGR</sequence>